<keyword evidence="3" id="KW-1185">Reference proteome</keyword>
<dbReference type="Proteomes" id="UP000789831">
    <property type="component" value="Unassembled WGS sequence"/>
</dbReference>
<dbReference type="EMBL" id="CAJVPL010000388">
    <property type="protein sequence ID" value="CAG8490974.1"/>
    <property type="molecule type" value="Genomic_DNA"/>
</dbReference>
<feature type="compositionally biased region" description="Basic and acidic residues" evidence="1">
    <location>
        <begin position="1"/>
        <end position="13"/>
    </location>
</feature>
<evidence type="ECO:0000313" key="2">
    <source>
        <dbReference type="EMBL" id="CAG8490974.1"/>
    </source>
</evidence>
<gene>
    <name evidence="2" type="ORF">AGERDE_LOCUS3747</name>
</gene>
<sequence length="221" mass="25045">MFFARSDEWASEKKGKKSSLGDTRREEQSTDKPLVSLPSDELQDQMTLLSLPPDVASNHYEHQEPTISQMISSPSLLSNIPTTNHTPDIEESSIDKTPLPLPPPLDLGLFNERLDICEIILPNLVTEYSSEDHIHLITKNTLPCQTEMKQQTIEESIVTTKSLSKDKQELALQPFTLLDNKKFKAFCIILCPRYKVPCDNTIKIMIAQSVEFSRLTYLTNP</sequence>
<reference evidence="2" key="1">
    <citation type="submission" date="2021-06" db="EMBL/GenBank/DDBJ databases">
        <authorList>
            <person name="Kallberg Y."/>
            <person name="Tangrot J."/>
            <person name="Rosling A."/>
        </authorList>
    </citation>
    <scope>NUCLEOTIDE SEQUENCE</scope>
    <source>
        <strain evidence="2">MT106</strain>
    </source>
</reference>
<accession>A0A9N8ZFN2</accession>
<dbReference type="OrthoDB" id="1607513at2759"/>
<protein>
    <submittedName>
        <fullName evidence="2">2599_t:CDS:1</fullName>
    </submittedName>
</protein>
<feature type="region of interest" description="Disordered" evidence="1">
    <location>
        <begin position="1"/>
        <end position="40"/>
    </location>
</feature>
<organism evidence="2 3">
    <name type="scientific">Ambispora gerdemannii</name>
    <dbReference type="NCBI Taxonomy" id="144530"/>
    <lineage>
        <taxon>Eukaryota</taxon>
        <taxon>Fungi</taxon>
        <taxon>Fungi incertae sedis</taxon>
        <taxon>Mucoromycota</taxon>
        <taxon>Glomeromycotina</taxon>
        <taxon>Glomeromycetes</taxon>
        <taxon>Archaeosporales</taxon>
        <taxon>Ambisporaceae</taxon>
        <taxon>Ambispora</taxon>
    </lineage>
</organism>
<dbReference type="AlphaFoldDB" id="A0A9N8ZFN2"/>
<evidence type="ECO:0000313" key="3">
    <source>
        <dbReference type="Proteomes" id="UP000789831"/>
    </source>
</evidence>
<comment type="caution">
    <text evidence="2">The sequence shown here is derived from an EMBL/GenBank/DDBJ whole genome shotgun (WGS) entry which is preliminary data.</text>
</comment>
<evidence type="ECO:0000256" key="1">
    <source>
        <dbReference type="SAM" id="MobiDB-lite"/>
    </source>
</evidence>
<name>A0A9N8ZFN2_9GLOM</name>
<proteinExistence type="predicted"/>